<evidence type="ECO:0000313" key="2">
    <source>
        <dbReference type="Proteomes" id="UP000199036"/>
    </source>
</evidence>
<protein>
    <submittedName>
        <fullName evidence="1">Uncharacterized protein</fullName>
    </submittedName>
</protein>
<proteinExistence type="predicted"/>
<accession>A0A1I5DKL6</accession>
<evidence type="ECO:0000313" key="1">
    <source>
        <dbReference type="EMBL" id="SFN99762.1"/>
    </source>
</evidence>
<dbReference type="Proteomes" id="UP000199036">
    <property type="component" value="Unassembled WGS sequence"/>
</dbReference>
<dbReference type="AlphaFoldDB" id="A0A1I5DKL6"/>
<dbReference type="EMBL" id="FOVI01000016">
    <property type="protein sequence ID" value="SFN99762.1"/>
    <property type="molecule type" value="Genomic_DNA"/>
</dbReference>
<reference evidence="2" key="1">
    <citation type="submission" date="2016-10" db="EMBL/GenBank/DDBJ databases">
        <authorList>
            <person name="Varghese N."/>
            <person name="Submissions S."/>
        </authorList>
    </citation>
    <scope>NUCLEOTIDE SEQUENCE [LARGE SCALE GENOMIC DNA]</scope>
    <source>
        <strain evidence="2">DS-12</strain>
    </source>
</reference>
<gene>
    <name evidence="1" type="ORF">SAMN05421741_11636</name>
</gene>
<name>A0A1I5DKL6_9FLAO</name>
<sequence>MKSIKHYFAQVHTKRKAVIASLLLRNLKIVDNLDKMNGSDLNLIKEFFSDKIHSILPDRGQKSFKLKAINKH</sequence>
<keyword evidence="2" id="KW-1185">Reference proteome</keyword>
<organism evidence="1 2">
    <name type="scientific">Paenimyroides ummariense</name>
    <dbReference type="NCBI Taxonomy" id="913024"/>
    <lineage>
        <taxon>Bacteria</taxon>
        <taxon>Pseudomonadati</taxon>
        <taxon>Bacteroidota</taxon>
        <taxon>Flavobacteriia</taxon>
        <taxon>Flavobacteriales</taxon>
        <taxon>Flavobacteriaceae</taxon>
        <taxon>Paenimyroides</taxon>
    </lineage>
</organism>